<feature type="region of interest" description="Disordered" evidence="3">
    <location>
        <begin position="1"/>
        <end position="65"/>
    </location>
</feature>
<organism evidence="6 7">
    <name type="scientific">Acrodontium crateriforme</name>
    <dbReference type="NCBI Taxonomy" id="150365"/>
    <lineage>
        <taxon>Eukaryota</taxon>
        <taxon>Fungi</taxon>
        <taxon>Dikarya</taxon>
        <taxon>Ascomycota</taxon>
        <taxon>Pezizomycotina</taxon>
        <taxon>Dothideomycetes</taxon>
        <taxon>Dothideomycetidae</taxon>
        <taxon>Mycosphaerellales</taxon>
        <taxon>Teratosphaeriaceae</taxon>
        <taxon>Acrodontium</taxon>
    </lineage>
</organism>
<feature type="transmembrane region" description="Helical" evidence="4">
    <location>
        <begin position="271"/>
        <end position="296"/>
    </location>
</feature>
<evidence type="ECO:0000256" key="2">
    <source>
        <dbReference type="ARBA" id="ARBA00006727"/>
    </source>
</evidence>
<dbReference type="Gene3D" id="1.20.1250.20">
    <property type="entry name" value="MFS general substrate transporter like domains"/>
    <property type="match status" value="2"/>
</dbReference>
<sequence>MTAESSTVPSQMAFDESKTDEVSSIKSNGLDEERQAVSVENEKDQVAQQSPAAPPGPPGGPQPNGGLQAWLQVLGSFMLFFNTWGILNTFGVYQTYYESGQLFQESSSNISWIGSVQALMVLLVGVVSGPIYDRGHLRLLLIFGTFGVVFGHMMLSLCHTFWQVILAQGFVIGIGGGCLFIPAVAILPTYFSSRIGLAIGLAASGSSMGGIIYPIMFYRLLGAEQLSFGWSVRILGFTALATLILPITVMKMRVKPGKVRTMIDLTAFTDVPYMTFVVGSLIGFIGLYVGLFYISFFGQQTGITDPSLSFYLVPILNVGSVFGRTLPNWLSDKIGPLNVICPGAFLVGTVLLCNLAVHNAAGLIVNTLFFGFFSGIFIALPPVLFVALTKDKSKIGSRIGMGFAMLGAGVLAGGPGAGGILGKADNPHPNWTGVWAYGGVTAIAAGVIFFGLRFMKVGFKLVKV</sequence>
<dbReference type="InterPro" id="IPR020846">
    <property type="entry name" value="MFS_dom"/>
</dbReference>
<feature type="domain" description="Major facilitator superfamily (MFS) profile" evidence="5">
    <location>
        <begin position="68"/>
        <end position="456"/>
    </location>
</feature>
<feature type="transmembrane region" description="Helical" evidence="4">
    <location>
        <begin position="195"/>
        <end position="218"/>
    </location>
</feature>
<feature type="compositionally biased region" description="Polar residues" evidence="3">
    <location>
        <begin position="1"/>
        <end position="10"/>
    </location>
</feature>
<feature type="compositionally biased region" description="Pro residues" evidence="3">
    <location>
        <begin position="52"/>
        <end position="61"/>
    </location>
</feature>
<comment type="subcellular location">
    <subcellularLocation>
        <location evidence="1">Membrane</location>
        <topology evidence="1">Multi-pass membrane protein</topology>
    </subcellularLocation>
</comment>
<evidence type="ECO:0000256" key="3">
    <source>
        <dbReference type="SAM" id="MobiDB-lite"/>
    </source>
</evidence>
<feature type="compositionally biased region" description="Basic and acidic residues" evidence="3">
    <location>
        <begin position="15"/>
        <end position="45"/>
    </location>
</feature>
<keyword evidence="4" id="KW-1133">Transmembrane helix</keyword>
<evidence type="ECO:0000256" key="4">
    <source>
        <dbReference type="SAM" id="Phobius"/>
    </source>
</evidence>
<evidence type="ECO:0000259" key="5">
    <source>
        <dbReference type="PROSITE" id="PS50850"/>
    </source>
</evidence>
<dbReference type="PROSITE" id="PS50850">
    <property type="entry name" value="MFS"/>
    <property type="match status" value="1"/>
</dbReference>
<feature type="transmembrane region" description="Helical" evidence="4">
    <location>
        <begin position="308"/>
        <end position="327"/>
    </location>
</feature>
<keyword evidence="4" id="KW-0812">Transmembrane</keyword>
<comment type="similarity">
    <text evidence="2">Belongs to the major facilitator superfamily. Monocarboxylate porter (TC 2.A.1.13) family.</text>
</comment>
<dbReference type="PANTHER" id="PTHR11360">
    <property type="entry name" value="MONOCARBOXYLATE TRANSPORTER"/>
    <property type="match status" value="1"/>
</dbReference>
<feature type="transmembrane region" description="Helical" evidence="4">
    <location>
        <begin position="400"/>
        <end position="422"/>
    </location>
</feature>
<feature type="transmembrane region" description="Helical" evidence="4">
    <location>
        <begin position="168"/>
        <end position="188"/>
    </location>
</feature>
<dbReference type="AlphaFoldDB" id="A0AAQ3LYF0"/>
<feature type="transmembrane region" description="Helical" evidence="4">
    <location>
        <begin position="69"/>
        <end position="90"/>
    </location>
</feature>
<gene>
    <name evidence="6" type="ORF">R9X50_00090500</name>
</gene>
<dbReference type="Proteomes" id="UP001303373">
    <property type="component" value="Chromosome 1"/>
</dbReference>
<dbReference type="SUPFAM" id="SSF103473">
    <property type="entry name" value="MFS general substrate transporter"/>
    <property type="match status" value="1"/>
</dbReference>
<feature type="transmembrane region" description="Helical" evidence="4">
    <location>
        <begin position="110"/>
        <end position="132"/>
    </location>
</feature>
<reference evidence="6 7" key="1">
    <citation type="submission" date="2023-11" db="EMBL/GenBank/DDBJ databases">
        <title>An acidophilic fungus is an integral part of prey digestion in a carnivorous sundew plant.</title>
        <authorList>
            <person name="Tsai I.J."/>
        </authorList>
    </citation>
    <scope>NUCLEOTIDE SEQUENCE [LARGE SCALE GENOMIC DNA]</scope>
    <source>
        <strain evidence="6">169a</strain>
    </source>
</reference>
<dbReference type="GO" id="GO:0022857">
    <property type="term" value="F:transmembrane transporter activity"/>
    <property type="evidence" value="ECO:0007669"/>
    <property type="project" value="InterPro"/>
</dbReference>
<protein>
    <recommendedName>
        <fullName evidence="5">Major facilitator superfamily (MFS) profile domain-containing protein</fullName>
    </recommendedName>
</protein>
<feature type="transmembrane region" description="Helical" evidence="4">
    <location>
        <begin position="339"/>
        <end position="357"/>
    </location>
</feature>
<dbReference type="EMBL" id="CP138580">
    <property type="protein sequence ID" value="WPG98119.1"/>
    <property type="molecule type" value="Genomic_DNA"/>
</dbReference>
<dbReference type="Pfam" id="PF07690">
    <property type="entry name" value="MFS_1"/>
    <property type="match status" value="1"/>
</dbReference>
<feature type="transmembrane region" description="Helical" evidence="4">
    <location>
        <begin position="434"/>
        <end position="455"/>
    </location>
</feature>
<dbReference type="InterPro" id="IPR036259">
    <property type="entry name" value="MFS_trans_sf"/>
</dbReference>
<dbReference type="InterPro" id="IPR011701">
    <property type="entry name" value="MFS"/>
</dbReference>
<dbReference type="InterPro" id="IPR050327">
    <property type="entry name" value="Proton-linked_MCT"/>
</dbReference>
<evidence type="ECO:0000313" key="6">
    <source>
        <dbReference type="EMBL" id="WPG98119.1"/>
    </source>
</evidence>
<accession>A0AAQ3LYF0</accession>
<feature type="transmembrane region" description="Helical" evidence="4">
    <location>
        <begin position="230"/>
        <end position="250"/>
    </location>
</feature>
<evidence type="ECO:0000256" key="1">
    <source>
        <dbReference type="ARBA" id="ARBA00004141"/>
    </source>
</evidence>
<keyword evidence="4" id="KW-0472">Membrane</keyword>
<proteinExistence type="inferred from homology"/>
<evidence type="ECO:0000313" key="7">
    <source>
        <dbReference type="Proteomes" id="UP001303373"/>
    </source>
</evidence>
<name>A0AAQ3LYF0_9PEZI</name>
<dbReference type="GO" id="GO:0016020">
    <property type="term" value="C:membrane"/>
    <property type="evidence" value="ECO:0007669"/>
    <property type="project" value="UniProtKB-SubCell"/>
</dbReference>
<keyword evidence="7" id="KW-1185">Reference proteome</keyword>
<feature type="transmembrane region" description="Helical" evidence="4">
    <location>
        <begin position="139"/>
        <end position="162"/>
    </location>
</feature>
<feature type="transmembrane region" description="Helical" evidence="4">
    <location>
        <begin position="363"/>
        <end position="388"/>
    </location>
</feature>
<dbReference type="PANTHER" id="PTHR11360:SF234">
    <property type="entry name" value="MFS-TYPE TRANSPORTER DBAD-RELATED"/>
    <property type="match status" value="1"/>
</dbReference>